<feature type="signal peptide" evidence="3">
    <location>
        <begin position="1"/>
        <end position="21"/>
    </location>
</feature>
<evidence type="ECO:0000256" key="2">
    <source>
        <dbReference type="SAM" id="Phobius"/>
    </source>
</evidence>
<feature type="transmembrane region" description="Helical" evidence="2">
    <location>
        <begin position="334"/>
        <end position="353"/>
    </location>
</feature>
<accession>A0AA36MME9</accession>
<keyword evidence="2" id="KW-0472">Membrane</keyword>
<feature type="transmembrane region" description="Helical" evidence="2">
    <location>
        <begin position="131"/>
        <end position="152"/>
    </location>
</feature>
<dbReference type="AlphaFoldDB" id="A0AA36MME9"/>
<protein>
    <submittedName>
        <fullName evidence="4">Uncharacterized protein</fullName>
    </submittedName>
</protein>
<organism evidence="4 5">
    <name type="scientific">Effrenium voratum</name>
    <dbReference type="NCBI Taxonomy" id="2562239"/>
    <lineage>
        <taxon>Eukaryota</taxon>
        <taxon>Sar</taxon>
        <taxon>Alveolata</taxon>
        <taxon>Dinophyceae</taxon>
        <taxon>Suessiales</taxon>
        <taxon>Symbiodiniaceae</taxon>
        <taxon>Effrenium</taxon>
    </lineage>
</organism>
<evidence type="ECO:0000313" key="5">
    <source>
        <dbReference type="Proteomes" id="UP001178507"/>
    </source>
</evidence>
<sequence length="584" mass="63666">MISSVATFAWVNLVICIATDGHDTQVALDAHGLIQPDHLLRKEPRASLVEDEAVQAPSPSSDFDSSSGIWKEIRKRAKVTAVEPFSADVPPTVVYTAQTASAASTILMGTVTLCIGIFCMTQSSHKGFNQATWKSLSCSISIFSALLVYHVLRESTNLLVEDDFATEEVAMKGLKSDEPAVAAHSGDGAVVVAMLRFVFAFGLQQAILVSSRQRKMVMMVSNTFGAQLVGLLCADAFATWQETPYWSTSPGVSFGLVCVTVLLLALCLGALPHLRNKVITDQQQQAQCREGDDTVAAWGISLTLAQFWRFVLAGQLPHYLGLQRSKYDRSETSFLFLTWIILIILTALSERAFSLVQSPAEGASRLVVLAHKLLTGASVLPRILAMTAAWCCFFWAKWLDYGMLTTGTTLVAAGEVMKAEMYNAMVCTGLAFCVMIGLLMLEEKAPQFKKCFAFFCESSMFTMCLAWNSAFQVACAFSKDAAAPEFEQVFTRCTQSQWMCIVLIPAWLLFMVPRVMDSEASKDGATGGPEAEGSEEPKAAETPKEEPEQKEAKPEEPKDAKPEAPKEEAKPEAPKEEAKEAGES</sequence>
<evidence type="ECO:0000256" key="1">
    <source>
        <dbReference type="SAM" id="MobiDB-lite"/>
    </source>
</evidence>
<reference evidence="4" key="1">
    <citation type="submission" date="2023-08" db="EMBL/GenBank/DDBJ databases">
        <authorList>
            <person name="Chen Y."/>
            <person name="Shah S."/>
            <person name="Dougan E. K."/>
            <person name="Thang M."/>
            <person name="Chan C."/>
        </authorList>
    </citation>
    <scope>NUCLEOTIDE SEQUENCE</scope>
</reference>
<feature type="transmembrane region" description="Helical" evidence="2">
    <location>
        <begin position="252"/>
        <end position="274"/>
    </location>
</feature>
<feature type="chain" id="PRO_5041233580" evidence="3">
    <location>
        <begin position="22"/>
        <end position="584"/>
    </location>
</feature>
<keyword evidence="2" id="KW-1133">Transmembrane helix</keyword>
<feature type="transmembrane region" description="Helical" evidence="2">
    <location>
        <begin position="189"/>
        <end position="209"/>
    </location>
</feature>
<proteinExistence type="predicted"/>
<keyword evidence="5" id="KW-1185">Reference proteome</keyword>
<evidence type="ECO:0000313" key="4">
    <source>
        <dbReference type="EMBL" id="CAJ1377311.1"/>
    </source>
</evidence>
<evidence type="ECO:0000256" key="3">
    <source>
        <dbReference type="SAM" id="SignalP"/>
    </source>
</evidence>
<keyword evidence="3" id="KW-0732">Signal</keyword>
<feature type="transmembrane region" description="Helical" evidence="2">
    <location>
        <begin position="100"/>
        <end position="119"/>
    </location>
</feature>
<gene>
    <name evidence="4" type="ORF">EVOR1521_LOCUS6144</name>
</gene>
<feature type="region of interest" description="Disordered" evidence="1">
    <location>
        <begin position="519"/>
        <end position="584"/>
    </location>
</feature>
<dbReference type="EMBL" id="CAUJNA010000453">
    <property type="protein sequence ID" value="CAJ1377311.1"/>
    <property type="molecule type" value="Genomic_DNA"/>
</dbReference>
<name>A0AA36MME9_9DINO</name>
<dbReference type="Proteomes" id="UP001178507">
    <property type="component" value="Unassembled WGS sequence"/>
</dbReference>
<feature type="transmembrane region" description="Helical" evidence="2">
    <location>
        <begin position="421"/>
        <end position="440"/>
    </location>
</feature>
<feature type="transmembrane region" description="Helical" evidence="2">
    <location>
        <begin position="373"/>
        <end position="396"/>
    </location>
</feature>
<keyword evidence="2" id="KW-0812">Transmembrane</keyword>
<feature type="compositionally biased region" description="Basic and acidic residues" evidence="1">
    <location>
        <begin position="535"/>
        <end position="584"/>
    </location>
</feature>
<feature type="transmembrane region" description="Helical" evidence="2">
    <location>
        <begin position="216"/>
        <end position="240"/>
    </location>
</feature>
<comment type="caution">
    <text evidence="4">The sequence shown here is derived from an EMBL/GenBank/DDBJ whole genome shotgun (WGS) entry which is preliminary data.</text>
</comment>